<keyword evidence="4" id="KW-0720">Serine protease</keyword>
<dbReference type="InterPro" id="IPR001375">
    <property type="entry name" value="Peptidase_S9_cat"/>
</dbReference>
<organism evidence="8 9">
    <name type="scientific">Halomonas lysinitropha</name>
    <dbReference type="NCBI Taxonomy" id="2607506"/>
    <lineage>
        <taxon>Bacteria</taxon>
        <taxon>Pseudomonadati</taxon>
        <taxon>Pseudomonadota</taxon>
        <taxon>Gammaproteobacteria</taxon>
        <taxon>Oceanospirillales</taxon>
        <taxon>Halomonadaceae</taxon>
        <taxon>Halomonas</taxon>
    </lineage>
</organism>
<name>A0A5K1I922_9GAMM</name>
<dbReference type="PROSITE" id="PS00708">
    <property type="entry name" value="PRO_ENDOPEP_SER"/>
    <property type="match status" value="1"/>
</dbReference>
<evidence type="ECO:0000313" key="8">
    <source>
        <dbReference type="EMBL" id="VVZ96757.1"/>
    </source>
</evidence>
<sequence>MKAQPPRDQATETTAVDPVNRFRHTDDPAWHWLENHDDPEVSDFLEAANQELRRWFAPLDDLVERLYHGHLARRELAVHGLRTPLDHYTVWSETAVDADYPVWWRHPNDAPDAAECFLDLQARAREHDFLEVGDMALSPDEAWLAWTEDTRGDETYKLYLKQLPDGEPRVLLEEIGPEIGWAEDNVTLLFTRYDATQRPESIWRLVMEEGSAGEPALVLREEDPEFWLGLGKTRSREWLILESSSKDTSESYLIPARAPATAPRCFRPRENGVEYALDHRPGHFYVLHNREATHFQLDVVAEARLGESDPAKDWQPLIAHRDDDTLEGVDAFDWGLVITERDHHEAQVHLRVLELDGDNAITRDERLPLPELHCSLALGDAPHFDTRRLRLREESFILPVTWLEHDLDTGQRRLLKQQPIHGDLKPEQLVCERLWATSHDGERVPVSVVMRADLAGHPLPTLLFGYGAYGEVLDPWFSVARLELLARGAAFAVAHVRGGGDRGEPWYLAGKLEHKANSFHDFLAARDALVEKGFGDGERIAAYGASAGGLLVSASLNLAPESFCAAVLDVPFVDVLRTMENPDLPLTTAEYTEWGDPREPEARRRIRDYSPLDNLSAQPWPAVFLQGSWHDTRVPYWEPAKLYARLKELSRDQGGEGPTSTNRPAEGRPAEGRPAEGRPILMRIDMAAGHGGASGRLEGRPAEGRPAEGRPILMRIDMAAGHGGASGRFKAWHDNARQDAFLLWALGLEQRDS</sequence>
<dbReference type="InterPro" id="IPR002470">
    <property type="entry name" value="Peptidase_S9A"/>
</dbReference>
<dbReference type="Gene3D" id="3.40.50.1820">
    <property type="entry name" value="alpha/beta hydrolase"/>
    <property type="match status" value="2"/>
</dbReference>
<dbReference type="Pfam" id="PF02897">
    <property type="entry name" value="Peptidase_S9_N"/>
    <property type="match status" value="1"/>
</dbReference>
<evidence type="ECO:0000256" key="3">
    <source>
        <dbReference type="ARBA" id="ARBA00022801"/>
    </source>
</evidence>
<feature type="region of interest" description="Disordered" evidence="5">
    <location>
        <begin position="650"/>
        <end position="678"/>
    </location>
</feature>
<proteinExistence type="inferred from homology"/>
<dbReference type="PRINTS" id="PR00862">
    <property type="entry name" value="PROLIGOPTASE"/>
</dbReference>
<dbReference type="Pfam" id="PF00326">
    <property type="entry name" value="Peptidase_S9"/>
    <property type="match status" value="1"/>
</dbReference>
<dbReference type="InterPro" id="IPR023302">
    <property type="entry name" value="Pept_S9A_N"/>
</dbReference>
<dbReference type="AlphaFoldDB" id="A0A5K1I922"/>
<dbReference type="EC" id="3.4.21.83" evidence="8"/>
<accession>A0A5K1I922</accession>
<comment type="similarity">
    <text evidence="1">Belongs to the peptidase S9A family.</text>
</comment>
<dbReference type="Gene3D" id="2.130.10.120">
    <property type="entry name" value="Prolyl oligopeptidase, N-terminal domain"/>
    <property type="match status" value="1"/>
</dbReference>
<keyword evidence="2 8" id="KW-0645">Protease</keyword>
<dbReference type="InterPro" id="IPR051543">
    <property type="entry name" value="Serine_Peptidase_S9A"/>
</dbReference>
<dbReference type="GO" id="GO:0004252">
    <property type="term" value="F:serine-type endopeptidase activity"/>
    <property type="evidence" value="ECO:0007669"/>
    <property type="project" value="UniProtKB-EC"/>
</dbReference>
<feature type="domain" description="Peptidase S9 prolyl oligopeptidase catalytic" evidence="6">
    <location>
        <begin position="476"/>
        <end position="696"/>
    </location>
</feature>
<feature type="domain" description="Peptidase S9A N-terminal" evidence="7">
    <location>
        <begin position="27"/>
        <end position="418"/>
    </location>
</feature>
<dbReference type="Proteomes" id="UP000326725">
    <property type="component" value="Unassembled WGS sequence"/>
</dbReference>
<keyword evidence="3 8" id="KW-0378">Hydrolase</keyword>
<reference evidence="8 9" key="1">
    <citation type="submission" date="2019-09" db="EMBL/GenBank/DDBJ databases">
        <authorList>
            <person name="Criscuolo A."/>
        </authorList>
    </citation>
    <scope>NUCLEOTIDE SEQUENCE [LARGE SCALE GENOMIC DNA]</scope>
    <source>
        <strain evidence="9">3(2)</strain>
    </source>
</reference>
<evidence type="ECO:0000259" key="6">
    <source>
        <dbReference type="Pfam" id="PF00326"/>
    </source>
</evidence>
<evidence type="ECO:0000256" key="4">
    <source>
        <dbReference type="ARBA" id="ARBA00022825"/>
    </source>
</evidence>
<gene>
    <name evidence="8" type="primary">ptrB</name>
    <name evidence="8" type="ORF">HALO32_02864</name>
</gene>
<evidence type="ECO:0000256" key="1">
    <source>
        <dbReference type="ARBA" id="ARBA00005228"/>
    </source>
</evidence>
<protein>
    <submittedName>
        <fullName evidence="8">Protease 2</fullName>
        <ecNumber evidence="8">3.4.21.83</ecNumber>
    </submittedName>
</protein>
<dbReference type="RefSeq" id="WP_151444580.1">
    <property type="nucleotide sequence ID" value="NZ_CABVOU010000041.1"/>
</dbReference>
<dbReference type="PANTHER" id="PTHR11757:SF19">
    <property type="entry name" value="PROLYL ENDOPEPTIDASE-LIKE"/>
    <property type="match status" value="1"/>
</dbReference>
<evidence type="ECO:0000256" key="2">
    <source>
        <dbReference type="ARBA" id="ARBA00022670"/>
    </source>
</evidence>
<evidence type="ECO:0000256" key="5">
    <source>
        <dbReference type="SAM" id="MobiDB-lite"/>
    </source>
</evidence>
<feature type="compositionally biased region" description="Basic and acidic residues" evidence="5">
    <location>
        <begin position="665"/>
        <end position="676"/>
    </location>
</feature>
<dbReference type="GO" id="GO:0006508">
    <property type="term" value="P:proteolysis"/>
    <property type="evidence" value="ECO:0007669"/>
    <property type="project" value="UniProtKB-KW"/>
</dbReference>
<dbReference type="InterPro" id="IPR002471">
    <property type="entry name" value="Pept_S9_AS"/>
</dbReference>
<evidence type="ECO:0000259" key="7">
    <source>
        <dbReference type="Pfam" id="PF02897"/>
    </source>
</evidence>
<dbReference type="EMBL" id="CABVOU010000041">
    <property type="protein sequence ID" value="VVZ96757.1"/>
    <property type="molecule type" value="Genomic_DNA"/>
</dbReference>
<dbReference type="SUPFAM" id="SSF50993">
    <property type="entry name" value="Peptidase/esterase 'gauge' domain"/>
    <property type="match status" value="1"/>
</dbReference>
<keyword evidence="9" id="KW-1185">Reference proteome</keyword>
<dbReference type="InterPro" id="IPR029058">
    <property type="entry name" value="AB_hydrolase_fold"/>
</dbReference>
<dbReference type="PANTHER" id="PTHR11757">
    <property type="entry name" value="PROTEASE FAMILY S9A OLIGOPEPTIDASE"/>
    <property type="match status" value="1"/>
</dbReference>
<evidence type="ECO:0000313" key="9">
    <source>
        <dbReference type="Proteomes" id="UP000326725"/>
    </source>
</evidence>
<dbReference type="SUPFAM" id="SSF53474">
    <property type="entry name" value="alpha/beta-Hydrolases"/>
    <property type="match status" value="1"/>
</dbReference>